<dbReference type="EMBL" id="QUTH01007973">
    <property type="protein sequence ID" value="RHZ03472.1"/>
    <property type="molecule type" value="Genomic_DNA"/>
</dbReference>
<dbReference type="PANTHER" id="PTHR23408">
    <property type="entry name" value="METHYLMALONYL-COA MUTASE"/>
    <property type="match status" value="1"/>
</dbReference>
<dbReference type="PANTHER" id="PTHR23408:SF3">
    <property type="entry name" value="METHYLMALONIC ACIDURIA TYPE A PROTEIN, MITOCHONDRIAL"/>
    <property type="match status" value="1"/>
</dbReference>
<dbReference type="InterPro" id="IPR027417">
    <property type="entry name" value="P-loop_NTPase"/>
</dbReference>
<dbReference type="GO" id="GO:0005737">
    <property type="term" value="C:cytoplasm"/>
    <property type="evidence" value="ECO:0007669"/>
    <property type="project" value="TreeGrafter"/>
</dbReference>
<dbReference type="Proteomes" id="UP000285430">
    <property type="component" value="Unassembled WGS sequence"/>
</dbReference>
<evidence type="ECO:0000256" key="1">
    <source>
        <dbReference type="ARBA" id="ARBA00009625"/>
    </source>
</evidence>
<dbReference type="Gene3D" id="1.20.5.170">
    <property type="match status" value="1"/>
</dbReference>
<evidence type="ECO:0000313" key="2">
    <source>
        <dbReference type="EMBL" id="RHY94698.1"/>
    </source>
</evidence>
<feature type="non-terminal residue" evidence="2">
    <location>
        <position position="1"/>
    </location>
</feature>
<dbReference type="SUPFAM" id="SSF52540">
    <property type="entry name" value="P-loop containing nucleoside triphosphate hydrolases"/>
    <property type="match status" value="1"/>
</dbReference>
<dbReference type="Gene3D" id="3.40.50.300">
    <property type="entry name" value="P-loop containing nucleotide triphosphate hydrolases"/>
    <property type="match status" value="1"/>
</dbReference>
<proteinExistence type="inferred from homology"/>
<dbReference type="VEuPathDB" id="FungiDB:H257_12758"/>
<evidence type="ECO:0008006" key="6">
    <source>
        <dbReference type="Google" id="ProtNLM"/>
    </source>
</evidence>
<dbReference type="GO" id="GO:0003924">
    <property type="term" value="F:GTPase activity"/>
    <property type="evidence" value="ECO:0007669"/>
    <property type="project" value="InterPro"/>
</dbReference>
<sequence length="351" mass="37702">CIMTALLPSTKRLIDGLFSASALARTHLSRSITLVESSLPKDRVQAELLLDHVLAQRKLHHAAKTASFRVGIAGPPGAGKSTFIETLGLSLTQKGHKVAVLAIDPSSSVTGGSILGDKTRMTHLSNAPDAFVRPSPTRGTLGGVAQHTNGSPSYSATRCSDEYAEIVLLCEACGYDIVLVESVGLGQSEIVIDDTVDFVMLLVPPAGGDELQGSKKGIMEIADIVVVNKADGELKRPSLEARGKHICAYNTVIVNVVWQVKMCSAREGDGVEGVWDVLTEFRQVMASKMEAKRSKQASKWMWNQLTEELLLLAKKKAAAEAKRLAPDLAHGYISPRSAAHHLMDAIFKDTK</sequence>
<dbReference type="NCBIfam" id="NF006958">
    <property type="entry name" value="PRK09435.1"/>
    <property type="match status" value="1"/>
</dbReference>
<dbReference type="EMBL" id="QUTG01002782">
    <property type="protein sequence ID" value="RHY94698.1"/>
    <property type="molecule type" value="Genomic_DNA"/>
</dbReference>
<evidence type="ECO:0000313" key="5">
    <source>
        <dbReference type="Proteomes" id="UP000285712"/>
    </source>
</evidence>
<dbReference type="Pfam" id="PF03308">
    <property type="entry name" value="MeaB"/>
    <property type="match status" value="1"/>
</dbReference>
<organism evidence="2 5">
    <name type="scientific">Aphanomyces astaci</name>
    <name type="common">Crayfish plague agent</name>
    <dbReference type="NCBI Taxonomy" id="112090"/>
    <lineage>
        <taxon>Eukaryota</taxon>
        <taxon>Sar</taxon>
        <taxon>Stramenopiles</taxon>
        <taxon>Oomycota</taxon>
        <taxon>Saprolegniomycetes</taxon>
        <taxon>Saprolegniales</taxon>
        <taxon>Verrucalvaceae</taxon>
        <taxon>Aphanomyces</taxon>
    </lineage>
</organism>
<name>A0A3R7B1A6_APHAT</name>
<comment type="similarity">
    <text evidence="1">Belongs to the SIMIBI class G3E GTPase family. ArgK/MeaB subfamily.</text>
</comment>
<dbReference type="CDD" id="cd03114">
    <property type="entry name" value="MMAA-like"/>
    <property type="match status" value="1"/>
</dbReference>
<accession>A0A3R7B1A6</accession>
<gene>
    <name evidence="2" type="ORF">DYB35_012809</name>
    <name evidence="3" type="ORF">DYB37_002613</name>
</gene>
<dbReference type="AlphaFoldDB" id="A0A3R7B1A6"/>
<evidence type="ECO:0000313" key="4">
    <source>
        <dbReference type="Proteomes" id="UP000285430"/>
    </source>
</evidence>
<dbReference type="GO" id="GO:0005525">
    <property type="term" value="F:GTP binding"/>
    <property type="evidence" value="ECO:0007669"/>
    <property type="project" value="InterPro"/>
</dbReference>
<protein>
    <recommendedName>
        <fullName evidence="6">AAA+ ATPase domain-containing protein</fullName>
    </recommendedName>
</protein>
<dbReference type="Proteomes" id="UP000285712">
    <property type="component" value="Unassembled WGS sequence"/>
</dbReference>
<comment type="caution">
    <text evidence="2">The sequence shown here is derived from an EMBL/GenBank/DDBJ whole genome shotgun (WGS) entry which is preliminary data.</text>
</comment>
<dbReference type="InterPro" id="IPR005129">
    <property type="entry name" value="GTPase_ArgK"/>
</dbReference>
<evidence type="ECO:0000313" key="3">
    <source>
        <dbReference type="EMBL" id="RHZ03472.1"/>
    </source>
</evidence>
<dbReference type="NCBIfam" id="TIGR00750">
    <property type="entry name" value="lao"/>
    <property type="match status" value="1"/>
</dbReference>
<reference evidence="4 5" key="1">
    <citation type="submission" date="2018-08" db="EMBL/GenBank/DDBJ databases">
        <title>Aphanomyces genome sequencing and annotation.</title>
        <authorList>
            <person name="Minardi D."/>
            <person name="Oidtmann B."/>
            <person name="Van Der Giezen M."/>
            <person name="Studholme D.J."/>
        </authorList>
    </citation>
    <scope>NUCLEOTIDE SEQUENCE [LARGE SCALE GENOMIC DNA]</scope>
    <source>
        <strain evidence="3 4">Da</strain>
        <strain evidence="2 5">Sv</strain>
    </source>
</reference>
<dbReference type="Gene3D" id="1.10.287.130">
    <property type="match status" value="1"/>
</dbReference>